<dbReference type="SUPFAM" id="SSF52540">
    <property type="entry name" value="P-loop containing nucleoside triphosphate hydrolases"/>
    <property type="match status" value="1"/>
</dbReference>
<reference evidence="2" key="2">
    <citation type="submission" date="2023-01" db="EMBL/GenBank/DDBJ databases">
        <authorList>
            <person name="Uljanovas D."/>
        </authorList>
    </citation>
    <scope>NUCLEOTIDE SEQUENCE</scope>
    <source>
        <strain evidence="2">H19</strain>
    </source>
</reference>
<dbReference type="InterPro" id="IPR002586">
    <property type="entry name" value="CobQ/CobB/MinD/ParA_Nub-bd_dom"/>
</dbReference>
<organism evidence="2 3">
    <name type="scientific">Aliarcobacter butzleri</name>
    <dbReference type="NCBI Taxonomy" id="28197"/>
    <lineage>
        <taxon>Bacteria</taxon>
        <taxon>Pseudomonadati</taxon>
        <taxon>Campylobacterota</taxon>
        <taxon>Epsilonproteobacteria</taxon>
        <taxon>Campylobacterales</taxon>
        <taxon>Arcobacteraceae</taxon>
        <taxon>Aliarcobacter</taxon>
    </lineage>
</organism>
<dbReference type="Gene3D" id="3.40.50.300">
    <property type="entry name" value="P-loop containing nucleotide triphosphate hydrolases"/>
    <property type="match status" value="1"/>
</dbReference>
<evidence type="ECO:0000313" key="2">
    <source>
        <dbReference type="EMBL" id="MDN5132135.1"/>
    </source>
</evidence>
<proteinExistence type="predicted"/>
<feature type="domain" description="CobQ/CobB/MinD/ParA nucleotide binding" evidence="1">
    <location>
        <begin position="7"/>
        <end position="106"/>
    </location>
</feature>
<dbReference type="RefSeq" id="WP_301344040.1">
    <property type="nucleotide sequence ID" value="NZ_JAPZCV010000004.1"/>
</dbReference>
<dbReference type="InterPro" id="IPR027417">
    <property type="entry name" value="P-loop_NTPase"/>
</dbReference>
<evidence type="ECO:0000259" key="1">
    <source>
        <dbReference type="Pfam" id="PF01656"/>
    </source>
</evidence>
<reference evidence="2" key="1">
    <citation type="journal article" date="2023" name="Microorganisms">
        <title>Genomic Characterization of Arcobacter butzleri Strains Isolated from Various Sources in Lithuania.</title>
        <authorList>
            <person name="Uljanovas D."/>
            <person name="Golz G."/>
            <person name="Fleischmann S."/>
            <person name="Kudirkiene E."/>
            <person name="Kasetiene N."/>
            <person name="Grineviciene A."/>
            <person name="Tamuleviciene E."/>
            <person name="Aksomaitiene J."/>
            <person name="Alter T."/>
            <person name="Malakauskas M."/>
        </authorList>
    </citation>
    <scope>NUCLEOTIDE SEQUENCE</scope>
    <source>
        <strain evidence="2">H19</strain>
    </source>
</reference>
<dbReference type="AlphaFoldDB" id="A0AAP4PY79"/>
<sequence length="259" mass="29672">MKKINLVVNTKGGVGKSTISLILCQLLAYRGIEFKYIEIDNSNDTTQSLSNSEIFKDRTISITTANAQEELFKATFEAVKENKIVVIDVGGGTDTNELISLIKEQFSHLEDEINFILPFENSHKQMGNLINTYSLIGRPENIYLIKNKVIKYTDKKDPYIFFEGDEKLGIKSIRKELKPKNKVFEVCFSEQNQIAEITKESMLDVATLAIQYSSSEAHHLFMQKDDMQEYLKGMTRYANSKKSLDEILILNEEFEELIK</sequence>
<dbReference type="EMBL" id="JAQJJM010000011">
    <property type="protein sequence ID" value="MDN5132135.1"/>
    <property type="molecule type" value="Genomic_DNA"/>
</dbReference>
<gene>
    <name evidence="2" type="ORF">PJV92_05305</name>
</gene>
<accession>A0AAP4PY79</accession>
<name>A0AAP4PY79_9BACT</name>
<dbReference type="Pfam" id="PF01656">
    <property type="entry name" value="CbiA"/>
    <property type="match status" value="1"/>
</dbReference>
<evidence type="ECO:0000313" key="3">
    <source>
        <dbReference type="Proteomes" id="UP001171508"/>
    </source>
</evidence>
<dbReference type="Proteomes" id="UP001171508">
    <property type="component" value="Unassembled WGS sequence"/>
</dbReference>
<comment type="caution">
    <text evidence="2">The sequence shown here is derived from an EMBL/GenBank/DDBJ whole genome shotgun (WGS) entry which is preliminary data.</text>
</comment>
<protein>
    <submittedName>
        <fullName evidence="2">AAA family ATPase</fullName>
    </submittedName>
</protein>